<evidence type="ECO:0000313" key="4">
    <source>
        <dbReference type="EMBL" id="MFJ5444908.1"/>
    </source>
</evidence>
<dbReference type="Proteomes" id="UP001617669">
    <property type="component" value="Unassembled WGS sequence"/>
</dbReference>
<dbReference type="InterPro" id="IPR003423">
    <property type="entry name" value="OMP_efflux"/>
</dbReference>
<evidence type="ECO:0000256" key="2">
    <source>
        <dbReference type="SAM" id="Coils"/>
    </source>
</evidence>
<gene>
    <name evidence="4" type="ORF">ACIKP9_01550</name>
</gene>
<feature type="coiled-coil region" evidence="2">
    <location>
        <begin position="335"/>
        <end position="376"/>
    </location>
</feature>
<feature type="signal peptide" evidence="3">
    <location>
        <begin position="1"/>
        <end position="24"/>
    </location>
</feature>
<dbReference type="Gene3D" id="1.20.1600.10">
    <property type="entry name" value="Outer membrane efflux proteins (OEP)"/>
    <property type="match status" value="1"/>
</dbReference>
<evidence type="ECO:0000256" key="1">
    <source>
        <dbReference type="ARBA" id="ARBA00007613"/>
    </source>
</evidence>
<dbReference type="Pfam" id="PF02321">
    <property type="entry name" value="OEP"/>
    <property type="match status" value="2"/>
</dbReference>
<evidence type="ECO:0000313" key="5">
    <source>
        <dbReference type="Proteomes" id="UP001617669"/>
    </source>
</evidence>
<dbReference type="InterPro" id="IPR010131">
    <property type="entry name" value="MdtP/NodT-like"/>
</dbReference>
<sequence>MQLRHLTCVGMVLLGLSTPTIIQAADTDDLGALTLAKASELFNRNNREVLLSKRGVDGAKADTLTAAQRPNPTFSLNSNNFKLSGSNGDGGINDRTLDTIARIEQPIERGNKRALRMAVADNALQASELDLRDSLRQQKRSLHGAYYDLLLAQETERILLENQALFDNMLKAAELRLKAGDIAATDAARIRIDVLRAQNDLRQARADKEKAQVDLGYLMGKEQEAQRIIIGETWPSTASILAELNAESLDQRPDIQAAMTRIQMANENRKLAQAQTVRDITIGMQYEHYPSMGGGGGGNNNGRNTIGAGFSIPLFTGYQYQGEIARAEVDYTTAIEAEERIRANAASEVQRARADLDAAIEKVNRYDQNMMQEAEKTAQAAEFAYQHGAMGVTDLLDARRVLRALQLDAATAHADFAKSLANWHAALNSNTTE</sequence>
<name>A0ABW8GHS8_9PROT</name>
<reference evidence="4 5" key="1">
    <citation type="submission" date="2024-11" db="EMBL/GenBank/DDBJ databases">
        <authorList>
            <person name="Kaparullina E.N."/>
            <person name="Delegan Y.A."/>
            <person name="Doronina N.V."/>
        </authorList>
    </citation>
    <scope>NUCLEOTIDE SEQUENCE [LARGE SCALE GENOMIC DNA]</scope>
    <source>
        <strain evidence="4 5">7sh_L</strain>
    </source>
</reference>
<dbReference type="EMBL" id="JBIWXY010000001">
    <property type="protein sequence ID" value="MFJ5444908.1"/>
    <property type="molecule type" value="Genomic_DNA"/>
</dbReference>
<dbReference type="PANTHER" id="PTHR30203:SF30">
    <property type="entry name" value="OUTER MEMBRANE PROTEIN-RELATED"/>
    <property type="match status" value="1"/>
</dbReference>
<proteinExistence type="inferred from homology"/>
<feature type="chain" id="PRO_5045105697" evidence="3">
    <location>
        <begin position="25"/>
        <end position="433"/>
    </location>
</feature>
<keyword evidence="2" id="KW-0175">Coiled coil</keyword>
<keyword evidence="3" id="KW-0732">Signal</keyword>
<protein>
    <submittedName>
        <fullName evidence="4">TolC family protein</fullName>
    </submittedName>
</protein>
<dbReference type="RefSeq" id="WP_400878389.1">
    <property type="nucleotide sequence ID" value="NZ_JBIWXY010000001.1"/>
</dbReference>
<keyword evidence="5" id="KW-1185">Reference proteome</keyword>
<comment type="similarity">
    <text evidence="1">Belongs to the outer membrane factor (OMF) (TC 1.B.17) family.</text>
</comment>
<feature type="coiled-coil region" evidence="2">
    <location>
        <begin position="187"/>
        <end position="214"/>
    </location>
</feature>
<comment type="caution">
    <text evidence="4">The sequence shown here is derived from an EMBL/GenBank/DDBJ whole genome shotgun (WGS) entry which is preliminary data.</text>
</comment>
<organism evidence="4 5">
    <name type="scientific">Methylobacillus methanolivorans</name>
    <dbReference type="NCBI Taxonomy" id="1848927"/>
    <lineage>
        <taxon>Bacteria</taxon>
        <taxon>Pseudomonadati</taxon>
        <taxon>Pseudomonadota</taxon>
        <taxon>Betaproteobacteria</taxon>
        <taxon>Nitrosomonadales</taxon>
        <taxon>Methylophilaceae</taxon>
        <taxon>Methylobacillus</taxon>
    </lineage>
</organism>
<accession>A0ABW8GHS8</accession>
<dbReference type="SUPFAM" id="SSF56954">
    <property type="entry name" value="Outer membrane efflux proteins (OEP)"/>
    <property type="match status" value="1"/>
</dbReference>
<evidence type="ECO:0000256" key="3">
    <source>
        <dbReference type="SAM" id="SignalP"/>
    </source>
</evidence>
<dbReference type="PANTHER" id="PTHR30203">
    <property type="entry name" value="OUTER MEMBRANE CATION EFFLUX PROTEIN"/>
    <property type="match status" value="1"/>
</dbReference>